<feature type="region of interest" description="Disordered" evidence="1">
    <location>
        <begin position="1"/>
        <end position="63"/>
    </location>
</feature>
<protein>
    <recommendedName>
        <fullName evidence="2">Heterokaryon incompatibility domain-containing protein</fullName>
    </recommendedName>
</protein>
<sequence>MDTPQYLPYRVGRPGVQHSSNTGPRDDANRDNLEDPLTTQSTSSLLPNPWDELDDDADPEVKDDSVYLGSGIINNPSRSPKFDYVAGSRVQRRDTSRYDDADRRVQSIMQEAALTNAASLSDLGLALAQPGVGNTRLVSTVSASDTSFRPKPYFWEALDEPDATVPDPMGSWPSRLLYIPEWLSYRWAKGNSYGGFKEPKHAVLSYTWGRWELRCDHQPPCPSLPVKGITWKIPSICPKLFSVDTFKNALMRVAKEAYLDFVWVDIACIDQNLGSEEKAREIGRQAKIFRGAHQAFVVPLAMVTSYKKSTLGVWLLSGQAVPLRTSRRGLAVRLGVRRKRSEEKVPPEPGPRVPGYHGSAEQCEAPGAPLLEGRSRGQAA</sequence>
<feature type="region of interest" description="Disordered" evidence="1">
    <location>
        <begin position="338"/>
        <end position="380"/>
    </location>
</feature>
<feature type="compositionally biased region" description="Basic and acidic residues" evidence="1">
    <location>
        <begin position="24"/>
        <end position="33"/>
    </location>
</feature>
<evidence type="ECO:0000313" key="3">
    <source>
        <dbReference type="EMBL" id="KAK8064483.1"/>
    </source>
</evidence>
<comment type="caution">
    <text evidence="3">The sequence shown here is derived from an EMBL/GenBank/DDBJ whole genome shotgun (WGS) entry which is preliminary data.</text>
</comment>
<accession>A0ABR1UZV5</accession>
<dbReference type="Proteomes" id="UP001480595">
    <property type="component" value="Unassembled WGS sequence"/>
</dbReference>
<gene>
    <name evidence="3" type="ORF">PG994_007121</name>
</gene>
<organism evidence="3 4">
    <name type="scientific">Apiospora phragmitis</name>
    <dbReference type="NCBI Taxonomy" id="2905665"/>
    <lineage>
        <taxon>Eukaryota</taxon>
        <taxon>Fungi</taxon>
        <taxon>Dikarya</taxon>
        <taxon>Ascomycota</taxon>
        <taxon>Pezizomycotina</taxon>
        <taxon>Sordariomycetes</taxon>
        <taxon>Xylariomycetidae</taxon>
        <taxon>Amphisphaeriales</taxon>
        <taxon>Apiosporaceae</taxon>
        <taxon>Apiospora</taxon>
    </lineage>
</organism>
<proteinExistence type="predicted"/>
<dbReference type="Pfam" id="PF06985">
    <property type="entry name" value="HET"/>
    <property type="match status" value="1"/>
</dbReference>
<dbReference type="InterPro" id="IPR010730">
    <property type="entry name" value="HET"/>
</dbReference>
<name>A0ABR1UZV5_9PEZI</name>
<feature type="domain" description="Heterokaryon incompatibility" evidence="2">
    <location>
        <begin position="202"/>
        <end position="298"/>
    </location>
</feature>
<dbReference type="EMBL" id="JAQQWL010000007">
    <property type="protein sequence ID" value="KAK8064483.1"/>
    <property type="molecule type" value="Genomic_DNA"/>
</dbReference>
<dbReference type="GeneID" id="92091593"/>
<feature type="compositionally biased region" description="Polar residues" evidence="1">
    <location>
        <begin position="37"/>
        <end position="46"/>
    </location>
</feature>
<keyword evidence="4" id="KW-1185">Reference proteome</keyword>
<dbReference type="RefSeq" id="XP_066715472.1">
    <property type="nucleotide sequence ID" value="XM_066858530.1"/>
</dbReference>
<evidence type="ECO:0000256" key="1">
    <source>
        <dbReference type="SAM" id="MobiDB-lite"/>
    </source>
</evidence>
<evidence type="ECO:0000259" key="2">
    <source>
        <dbReference type="Pfam" id="PF06985"/>
    </source>
</evidence>
<evidence type="ECO:0000313" key="4">
    <source>
        <dbReference type="Proteomes" id="UP001480595"/>
    </source>
</evidence>
<reference evidence="3 4" key="1">
    <citation type="submission" date="2023-01" db="EMBL/GenBank/DDBJ databases">
        <title>Analysis of 21 Apiospora genomes using comparative genomics revels a genus with tremendous synthesis potential of carbohydrate active enzymes and secondary metabolites.</title>
        <authorList>
            <person name="Sorensen T."/>
        </authorList>
    </citation>
    <scope>NUCLEOTIDE SEQUENCE [LARGE SCALE GENOMIC DNA]</scope>
    <source>
        <strain evidence="3 4">CBS 135458</strain>
    </source>
</reference>